<keyword evidence="1" id="KW-0472">Membrane</keyword>
<gene>
    <name evidence="2" type="ORF">CBLFYP116_05876</name>
</gene>
<evidence type="ECO:0000256" key="1">
    <source>
        <dbReference type="SAM" id="Phobius"/>
    </source>
</evidence>
<dbReference type="AlphaFoldDB" id="A0A6N2XRX4"/>
<evidence type="ECO:0008006" key="3">
    <source>
        <dbReference type="Google" id="ProtNLM"/>
    </source>
</evidence>
<sequence>MEKNIFFFFILCIWAVIYLCLAVYIWFSKKAIGFWGNKKMFEVTDIKKYNHTMSKLYVAHGIVFILFGLPLLTGHSKWIFFSVAGVVVETIVLMAVYSLVIKKKYKK</sequence>
<dbReference type="EMBL" id="CACRTF010000026">
    <property type="protein sequence ID" value="VYT57045.1"/>
    <property type="molecule type" value="Genomic_DNA"/>
</dbReference>
<reference evidence="2" key="1">
    <citation type="submission" date="2019-11" db="EMBL/GenBank/DDBJ databases">
        <authorList>
            <person name="Feng L."/>
        </authorList>
    </citation>
    <scope>NUCLEOTIDE SEQUENCE</scope>
    <source>
        <strain evidence="2">CbolteaeLFYP116</strain>
    </source>
</reference>
<accession>A0A6N2XRX4</accession>
<feature type="transmembrane region" description="Helical" evidence="1">
    <location>
        <begin position="56"/>
        <end position="72"/>
    </location>
</feature>
<dbReference type="RefSeq" id="WP_002574853.1">
    <property type="nucleotide sequence ID" value="NZ_BAABZS010000001.1"/>
</dbReference>
<dbReference type="GeneID" id="23112549"/>
<organism evidence="2">
    <name type="scientific">Enterocloster bolteae</name>
    <dbReference type="NCBI Taxonomy" id="208479"/>
    <lineage>
        <taxon>Bacteria</taxon>
        <taxon>Bacillati</taxon>
        <taxon>Bacillota</taxon>
        <taxon>Clostridia</taxon>
        <taxon>Lachnospirales</taxon>
        <taxon>Lachnospiraceae</taxon>
        <taxon>Enterocloster</taxon>
    </lineage>
</organism>
<keyword evidence="1" id="KW-0812">Transmembrane</keyword>
<feature type="transmembrane region" description="Helical" evidence="1">
    <location>
        <begin position="6"/>
        <end position="27"/>
    </location>
</feature>
<feature type="transmembrane region" description="Helical" evidence="1">
    <location>
        <begin position="78"/>
        <end position="100"/>
    </location>
</feature>
<evidence type="ECO:0000313" key="2">
    <source>
        <dbReference type="EMBL" id="VYT57045.1"/>
    </source>
</evidence>
<protein>
    <recommendedName>
        <fullName evidence="3">DUF3784 domain-containing protein</fullName>
    </recommendedName>
</protein>
<keyword evidence="1" id="KW-1133">Transmembrane helix</keyword>
<proteinExistence type="predicted"/>
<name>A0A6N2XRX4_9FIRM</name>